<comment type="similarity">
    <text evidence="2 4">Belongs to the AB hydrolase superfamily. Lipase family.</text>
</comment>
<comment type="caution">
    <text evidence="7">The sequence shown here is derived from an EMBL/GenBank/DDBJ whole genome shotgun (WGS) entry which is preliminary data.</text>
</comment>
<dbReference type="PRINTS" id="PR00821">
    <property type="entry name" value="TAGLIPASE"/>
</dbReference>
<reference evidence="7" key="1">
    <citation type="submission" date="2021-11" db="EMBL/GenBank/DDBJ databases">
        <authorList>
            <person name="Schell T."/>
        </authorList>
    </citation>
    <scope>NUCLEOTIDE SEQUENCE</scope>
    <source>
        <strain evidence="7">M5</strain>
    </source>
</reference>
<dbReference type="InterPro" id="IPR000734">
    <property type="entry name" value="TAG_lipase"/>
</dbReference>
<protein>
    <recommendedName>
        <fullName evidence="6">Lipase domain-containing protein</fullName>
    </recommendedName>
</protein>
<accession>A0A8J2RLV4</accession>
<name>A0A8J2RLV4_9CRUS</name>
<dbReference type="OrthoDB" id="199913at2759"/>
<dbReference type="Pfam" id="PF00151">
    <property type="entry name" value="Lipase"/>
    <property type="match status" value="1"/>
</dbReference>
<feature type="signal peptide" evidence="5">
    <location>
        <begin position="1"/>
        <end position="16"/>
    </location>
</feature>
<dbReference type="InterPro" id="IPR033906">
    <property type="entry name" value="Lipase_N"/>
</dbReference>
<dbReference type="CDD" id="cd00707">
    <property type="entry name" value="Pancreat_lipase_like"/>
    <property type="match status" value="1"/>
</dbReference>
<sequence>MKFLAVFFLAVSAVSAKSLSEKSVGTSRDFISDNTHFNLWTRSNQLVYQELINGNALNLASSNFDKTKPTKIFAHGWLMDGYSDGTVIAMKNAFLQDQDCNFIAVDWETMANNANYYASAADTLPVGILTGQFIDFLVAQGVTYSQLHVIGFSLGAHVAGNAGATVAGTLPRITGLDPAYPGFSVSNTGERLDTSDARFVDIIHTNSATLPEGGLSFPVAIGHADFWPNGGVSQPGCFATGTDILDIATGCSHGRAPDYFTESITSRTAFTATKCADYASWKLGRCSGNAQTSMGLSVSTSASGDYFLDTNSEAPFALG</sequence>
<keyword evidence="8" id="KW-1185">Reference proteome</keyword>
<evidence type="ECO:0000256" key="5">
    <source>
        <dbReference type="SAM" id="SignalP"/>
    </source>
</evidence>
<keyword evidence="3" id="KW-0964">Secreted</keyword>
<evidence type="ECO:0000256" key="2">
    <source>
        <dbReference type="ARBA" id="ARBA00010701"/>
    </source>
</evidence>
<dbReference type="GO" id="GO:0016042">
    <property type="term" value="P:lipid catabolic process"/>
    <property type="evidence" value="ECO:0007669"/>
    <property type="project" value="TreeGrafter"/>
</dbReference>
<evidence type="ECO:0000313" key="7">
    <source>
        <dbReference type="EMBL" id="CAH0104973.1"/>
    </source>
</evidence>
<organism evidence="7 8">
    <name type="scientific">Daphnia galeata</name>
    <dbReference type="NCBI Taxonomy" id="27404"/>
    <lineage>
        <taxon>Eukaryota</taxon>
        <taxon>Metazoa</taxon>
        <taxon>Ecdysozoa</taxon>
        <taxon>Arthropoda</taxon>
        <taxon>Crustacea</taxon>
        <taxon>Branchiopoda</taxon>
        <taxon>Diplostraca</taxon>
        <taxon>Cladocera</taxon>
        <taxon>Anomopoda</taxon>
        <taxon>Daphniidae</taxon>
        <taxon>Daphnia</taxon>
    </lineage>
</organism>
<dbReference type="SUPFAM" id="SSF53474">
    <property type="entry name" value="alpha/beta-Hydrolases"/>
    <property type="match status" value="1"/>
</dbReference>
<comment type="subcellular location">
    <subcellularLocation>
        <location evidence="1">Secreted</location>
    </subcellularLocation>
</comment>
<dbReference type="Proteomes" id="UP000789390">
    <property type="component" value="Unassembled WGS sequence"/>
</dbReference>
<evidence type="ECO:0000313" key="8">
    <source>
        <dbReference type="Proteomes" id="UP000789390"/>
    </source>
</evidence>
<dbReference type="PANTHER" id="PTHR11610:SF190">
    <property type="entry name" value="VITELLOGENIN-3-LIKE PROTEIN"/>
    <property type="match status" value="1"/>
</dbReference>
<evidence type="ECO:0000256" key="1">
    <source>
        <dbReference type="ARBA" id="ARBA00004613"/>
    </source>
</evidence>
<dbReference type="FunFam" id="3.40.50.1820:FF:000543">
    <property type="entry name" value="Uncharacterized protein"/>
    <property type="match status" value="1"/>
</dbReference>
<gene>
    <name evidence="7" type="ORF">DGAL_LOCUS7905</name>
</gene>
<dbReference type="EMBL" id="CAKKLH010000163">
    <property type="protein sequence ID" value="CAH0104973.1"/>
    <property type="molecule type" value="Genomic_DNA"/>
</dbReference>
<feature type="chain" id="PRO_5035274010" description="Lipase domain-containing protein" evidence="5">
    <location>
        <begin position="17"/>
        <end position="319"/>
    </location>
</feature>
<dbReference type="AlphaFoldDB" id="A0A8J2RLV4"/>
<proteinExistence type="inferred from homology"/>
<dbReference type="InterPro" id="IPR029058">
    <property type="entry name" value="AB_hydrolase_fold"/>
</dbReference>
<evidence type="ECO:0000256" key="4">
    <source>
        <dbReference type="RuleBase" id="RU004262"/>
    </source>
</evidence>
<feature type="domain" description="Lipase" evidence="6">
    <location>
        <begin position="24"/>
        <end position="316"/>
    </location>
</feature>
<dbReference type="Gene3D" id="3.40.50.1820">
    <property type="entry name" value="alpha/beta hydrolase"/>
    <property type="match status" value="1"/>
</dbReference>
<dbReference type="GO" id="GO:0016298">
    <property type="term" value="F:lipase activity"/>
    <property type="evidence" value="ECO:0007669"/>
    <property type="project" value="InterPro"/>
</dbReference>
<evidence type="ECO:0000256" key="3">
    <source>
        <dbReference type="ARBA" id="ARBA00022525"/>
    </source>
</evidence>
<dbReference type="GO" id="GO:0005615">
    <property type="term" value="C:extracellular space"/>
    <property type="evidence" value="ECO:0007669"/>
    <property type="project" value="TreeGrafter"/>
</dbReference>
<keyword evidence="5" id="KW-0732">Signal</keyword>
<dbReference type="InterPro" id="IPR013818">
    <property type="entry name" value="Lipase"/>
</dbReference>
<dbReference type="PANTHER" id="PTHR11610">
    <property type="entry name" value="LIPASE"/>
    <property type="match status" value="1"/>
</dbReference>
<evidence type="ECO:0000259" key="6">
    <source>
        <dbReference type="Pfam" id="PF00151"/>
    </source>
</evidence>